<dbReference type="Proteomes" id="UP000515152">
    <property type="component" value="Chromosome 15"/>
</dbReference>
<evidence type="ECO:0000256" key="2">
    <source>
        <dbReference type="ARBA" id="ARBA00013732"/>
    </source>
</evidence>
<evidence type="ECO:0000256" key="1">
    <source>
        <dbReference type="ARBA" id="ARBA00004294"/>
    </source>
</evidence>
<dbReference type="RefSeq" id="XP_031436921.1">
    <property type="nucleotide sequence ID" value="XM_031581061.2"/>
</dbReference>
<dbReference type="AlphaFoldDB" id="A0A6P3VPH2"/>
<evidence type="ECO:0000256" key="5">
    <source>
        <dbReference type="ARBA" id="ARBA00046478"/>
    </source>
</evidence>
<dbReference type="KEGG" id="char:105894677"/>
<dbReference type="OrthoDB" id="17335at2759"/>
<dbReference type="Gene3D" id="1.25.10.10">
    <property type="entry name" value="Leucine-rich Repeat Variant"/>
    <property type="match status" value="1"/>
</dbReference>
<protein>
    <recommendedName>
        <fullName evidence="2 6">Armadillo repeat-containing protein 1</fullName>
    </recommendedName>
</protein>
<keyword evidence="3" id="KW-0496">Mitochondrion</keyword>
<evidence type="ECO:0000256" key="3">
    <source>
        <dbReference type="ARBA" id="ARBA00022787"/>
    </source>
</evidence>
<dbReference type="SUPFAM" id="SSF55008">
    <property type="entry name" value="HMA, heavy metal-associated domain"/>
    <property type="match status" value="1"/>
</dbReference>
<dbReference type="Pfam" id="PF00514">
    <property type="entry name" value="Arm"/>
    <property type="match status" value="1"/>
</dbReference>
<keyword evidence="3" id="KW-1000">Mitochondrion outer membrane</keyword>
<dbReference type="InterPro" id="IPR016024">
    <property type="entry name" value="ARM-type_fold"/>
</dbReference>
<evidence type="ECO:0000256" key="4">
    <source>
        <dbReference type="ARBA" id="ARBA00023764"/>
    </source>
</evidence>
<dbReference type="GeneTree" id="ENSGT00940000164948"/>
<evidence type="ECO:0000256" key="6">
    <source>
        <dbReference type="PIRNR" id="PIRNR013899"/>
    </source>
</evidence>
<organism evidence="8 9">
    <name type="scientific">Clupea harengus</name>
    <name type="common">Atlantic herring</name>
    <dbReference type="NCBI Taxonomy" id="7950"/>
    <lineage>
        <taxon>Eukaryota</taxon>
        <taxon>Metazoa</taxon>
        <taxon>Chordata</taxon>
        <taxon>Craniata</taxon>
        <taxon>Vertebrata</taxon>
        <taxon>Euteleostomi</taxon>
        <taxon>Actinopterygii</taxon>
        <taxon>Neopterygii</taxon>
        <taxon>Teleostei</taxon>
        <taxon>Clupei</taxon>
        <taxon>Clupeiformes</taxon>
        <taxon>Clupeoidei</taxon>
        <taxon>Clupeidae</taxon>
        <taxon>Clupea</taxon>
    </lineage>
</organism>
<gene>
    <name evidence="9 10 11" type="primary">armc1l</name>
</gene>
<evidence type="ECO:0000313" key="10">
    <source>
        <dbReference type="RefSeq" id="XP_031436920.1"/>
    </source>
</evidence>
<evidence type="ECO:0000313" key="8">
    <source>
        <dbReference type="Proteomes" id="UP000515152"/>
    </source>
</evidence>
<dbReference type="InterPro" id="IPR011989">
    <property type="entry name" value="ARM-like"/>
</dbReference>
<dbReference type="GO" id="GO:0046872">
    <property type="term" value="F:metal ion binding"/>
    <property type="evidence" value="ECO:0007669"/>
    <property type="project" value="InterPro"/>
</dbReference>
<dbReference type="CTD" id="321240"/>
<dbReference type="InterPro" id="IPR016617">
    <property type="entry name" value="ARMC1"/>
</dbReference>
<dbReference type="GeneID" id="105894677"/>
<evidence type="ECO:0000256" key="7">
    <source>
        <dbReference type="SAM" id="MobiDB-lite"/>
    </source>
</evidence>
<dbReference type="SUPFAM" id="SSF48371">
    <property type="entry name" value="ARM repeat"/>
    <property type="match status" value="1"/>
</dbReference>
<dbReference type="PANTHER" id="PTHR46840">
    <property type="entry name" value="ARMADILLO REPEAT-CONTAINING PROTEIN 1"/>
    <property type="match status" value="1"/>
</dbReference>
<keyword evidence="3" id="KW-0472">Membrane</keyword>
<comment type="function">
    <text evidence="4">In association with mitochondrial contact site and cristae organizing system (MICOS) complex components and mitochondrial outer membrane sorting assembly machinery (SAM) complex components may regulate mitochondrial dynamics playing a role in determining mitochondrial length, distribution and motility.</text>
</comment>
<sequence>MMDALAVVTQLRDLASEPQNREAIVQDQGCLPGLVLFLDHKDSNVVLATLQTLRYLAEWPSNVSTMKNELGMMVSLETLMEKGGLTDDITVLAKDVYDVLSSPVNTETFKTPAQQQRKNKSQFFINSSNKKAKTVTLHIEGLEGMDRRGMCEEALLKVKGVISFTFQMTLKRCTVRIRSDLSTESLATAIAATQILQAQQVVKNETGEEVLIPLSTSTTAIQENSKLPDYLPEDESPEKDLGKAVSRAGAKEDGGGSWLNSAATFLTRSFYW</sequence>
<dbReference type="GO" id="GO:0005741">
    <property type="term" value="C:mitochondrial outer membrane"/>
    <property type="evidence" value="ECO:0007669"/>
    <property type="project" value="UniProtKB-SubCell"/>
</dbReference>
<feature type="region of interest" description="Disordered" evidence="7">
    <location>
        <begin position="227"/>
        <end position="253"/>
    </location>
</feature>
<comment type="subunit">
    <text evidence="5">Interacts with mitochondrial contact site and cristae organizing system (MICOS) complex components IMMT/MIC60 and MICOS10/MIC10. Interacts with mitochondrial outer membrane sorting assembly machinery (SAM) complex components SAMM50 and MTX1.</text>
</comment>
<dbReference type="RefSeq" id="XP_012676676.1">
    <property type="nucleotide sequence ID" value="XM_012821222.2"/>
</dbReference>
<dbReference type="PANTHER" id="PTHR46840:SF3">
    <property type="entry name" value="ARMADILLO REPEAT-CONTAINING PROTEIN 1"/>
    <property type="match status" value="1"/>
</dbReference>
<evidence type="ECO:0000313" key="9">
    <source>
        <dbReference type="RefSeq" id="XP_012676676.1"/>
    </source>
</evidence>
<dbReference type="PIRSF" id="PIRSF013899">
    <property type="entry name" value="UCP013899"/>
    <property type="match status" value="1"/>
</dbReference>
<comment type="subcellular location">
    <subcellularLocation>
        <location evidence="1">Mitochondrion outer membrane</location>
    </subcellularLocation>
</comment>
<accession>A0A6P3VPH2</accession>
<dbReference type="InterPro" id="IPR036163">
    <property type="entry name" value="HMA_dom_sf"/>
</dbReference>
<proteinExistence type="predicted"/>
<evidence type="ECO:0000313" key="11">
    <source>
        <dbReference type="RefSeq" id="XP_031436921.1"/>
    </source>
</evidence>
<reference evidence="9 10" key="1">
    <citation type="submission" date="2025-04" db="UniProtKB">
        <authorList>
            <consortium name="RefSeq"/>
        </authorList>
    </citation>
    <scope>IDENTIFICATION</scope>
</reference>
<keyword evidence="8" id="KW-1185">Reference proteome</keyword>
<dbReference type="InterPro" id="IPR000225">
    <property type="entry name" value="Armadillo"/>
</dbReference>
<dbReference type="RefSeq" id="XP_031436920.1">
    <property type="nucleotide sequence ID" value="XM_031581060.2"/>
</dbReference>
<name>A0A6P3VPH2_CLUHA</name>